<feature type="region of interest" description="Disordered" evidence="1">
    <location>
        <begin position="74"/>
        <end position="94"/>
    </location>
</feature>
<dbReference type="AlphaFoldDB" id="A0AAU9ISR6"/>
<dbReference type="EMBL" id="CAJZBQ010000018">
    <property type="protein sequence ID" value="CAG9317524.1"/>
    <property type="molecule type" value="Genomic_DNA"/>
</dbReference>
<evidence type="ECO:0000313" key="2">
    <source>
        <dbReference type="EMBL" id="CAG9317524.1"/>
    </source>
</evidence>
<gene>
    <name evidence="2" type="ORF">BSTOLATCC_MIC18770</name>
</gene>
<organism evidence="2 3">
    <name type="scientific">Blepharisma stoltei</name>
    <dbReference type="NCBI Taxonomy" id="1481888"/>
    <lineage>
        <taxon>Eukaryota</taxon>
        <taxon>Sar</taxon>
        <taxon>Alveolata</taxon>
        <taxon>Ciliophora</taxon>
        <taxon>Postciliodesmatophora</taxon>
        <taxon>Heterotrichea</taxon>
        <taxon>Heterotrichida</taxon>
        <taxon>Blepharismidae</taxon>
        <taxon>Blepharisma</taxon>
    </lineage>
</organism>
<name>A0AAU9ISR6_9CILI</name>
<dbReference type="Proteomes" id="UP001162131">
    <property type="component" value="Unassembled WGS sequence"/>
</dbReference>
<keyword evidence="3" id="KW-1185">Reference proteome</keyword>
<evidence type="ECO:0000313" key="3">
    <source>
        <dbReference type="Proteomes" id="UP001162131"/>
    </source>
</evidence>
<comment type="caution">
    <text evidence="2">The sequence shown here is derived from an EMBL/GenBank/DDBJ whole genome shotgun (WGS) entry which is preliminary data.</text>
</comment>
<proteinExistence type="predicted"/>
<evidence type="ECO:0000256" key="1">
    <source>
        <dbReference type="SAM" id="MobiDB-lite"/>
    </source>
</evidence>
<protein>
    <submittedName>
        <fullName evidence="2">Uncharacterized protein</fullName>
    </submittedName>
</protein>
<reference evidence="2" key="1">
    <citation type="submission" date="2021-09" db="EMBL/GenBank/DDBJ databases">
        <authorList>
            <consortium name="AG Swart"/>
            <person name="Singh M."/>
            <person name="Singh A."/>
            <person name="Seah K."/>
            <person name="Emmerich C."/>
        </authorList>
    </citation>
    <scope>NUCLEOTIDE SEQUENCE</scope>
    <source>
        <strain evidence="2">ATCC30299</strain>
    </source>
</reference>
<accession>A0AAU9ISR6</accession>
<sequence>MMAKKCFEPGCTNEVEHACFCSSPETLSCEVHAVEHLKLPNRAHNLESIFMQPCDGNIEPANVKDSISLIRNEDSKSLKGTEEEKKPIKKAPEHEASLLNSQISIDSNDLNSKPKDAESALNLIDTLRNKAAEILSRPNNPELEIDFRATCSAIQSNSSFYDPSLMQAYQDYLNAYQQKTSLYSITQDDNEYDITYLVIYSTESEIEKELKTLQTPEPLDLRTCITQLPNGKLFCFGNYKDSGIAVQIDVNGESKFCHLELLAMTHHASISTIASIALEDIMTNI</sequence>